<keyword evidence="3" id="KW-1185">Reference proteome</keyword>
<feature type="compositionally biased region" description="Basic and acidic residues" evidence="1">
    <location>
        <begin position="1546"/>
        <end position="1562"/>
    </location>
</feature>
<feature type="compositionally biased region" description="Acidic residues" evidence="1">
    <location>
        <begin position="306"/>
        <end position="316"/>
    </location>
</feature>
<feature type="compositionally biased region" description="Acidic residues" evidence="1">
    <location>
        <begin position="263"/>
        <end position="281"/>
    </location>
</feature>
<feature type="compositionally biased region" description="Basic and acidic residues" evidence="1">
    <location>
        <begin position="317"/>
        <end position="330"/>
    </location>
</feature>
<feature type="compositionally biased region" description="Low complexity" evidence="1">
    <location>
        <begin position="897"/>
        <end position="909"/>
    </location>
</feature>
<feature type="compositionally biased region" description="Basic residues" evidence="1">
    <location>
        <begin position="1611"/>
        <end position="1623"/>
    </location>
</feature>
<feature type="compositionally biased region" description="Low complexity" evidence="1">
    <location>
        <begin position="1228"/>
        <end position="1266"/>
    </location>
</feature>
<gene>
    <name evidence="2" type="ORF">B0H15DRAFT_572261</name>
</gene>
<feature type="compositionally biased region" description="Acidic residues" evidence="1">
    <location>
        <begin position="336"/>
        <end position="346"/>
    </location>
</feature>
<evidence type="ECO:0000313" key="3">
    <source>
        <dbReference type="Proteomes" id="UP001222325"/>
    </source>
</evidence>
<feature type="compositionally biased region" description="Acidic residues" evidence="1">
    <location>
        <begin position="142"/>
        <end position="178"/>
    </location>
</feature>
<feature type="region of interest" description="Disordered" evidence="1">
    <location>
        <begin position="727"/>
        <end position="764"/>
    </location>
</feature>
<feature type="compositionally biased region" description="Basic and acidic residues" evidence="1">
    <location>
        <begin position="1463"/>
        <end position="1474"/>
    </location>
</feature>
<feature type="compositionally biased region" description="Low complexity" evidence="1">
    <location>
        <begin position="1500"/>
        <end position="1515"/>
    </location>
</feature>
<feature type="compositionally biased region" description="Basic and acidic residues" evidence="1">
    <location>
        <begin position="1635"/>
        <end position="1653"/>
    </location>
</feature>
<feature type="compositionally biased region" description="Acidic residues" evidence="1">
    <location>
        <begin position="204"/>
        <end position="222"/>
    </location>
</feature>
<feature type="region of interest" description="Disordered" evidence="1">
    <location>
        <begin position="1287"/>
        <end position="1317"/>
    </location>
</feature>
<feature type="region of interest" description="Disordered" evidence="1">
    <location>
        <begin position="61"/>
        <end position="403"/>
    </location>
</feature>
<dbReference type="EMBL" id="JARJCN010000077">
    <property type="protein sequence ID" value="KAJ7076826.1"/>
    <property type="molecule type" value="Genomic_DNA"/>
</dbReference>
<feature type="region of interest" description="Disordered" evidence="1">
    <location>
        <begin position="630"/>
        <end position="649"/>
    </location>
</feature>
<feature type="region of interest" description="Disordered" evidence="1">
    <location>
        <begin position="793"/>
        <end position="814"/>
    </location>
</feature>
<reference evidence="2" key="1">
    <citation type="submission" date="2023-03" db="EMBL/GenBank/DDBJ databases">
        <title>Massive genome expansion in bonnet fungi (Mycena s.s.) driven by repeated elements and novel gene families across ecological guilds.</title>
        <authorList>
            <consortium name="Lawrence Berkeley National Laboratory"/>
            <person name="Harder C.B."/>
            <person name="Miyauchi S."/>
            <person name="Viragh M."/>
            <person name="Kuo A."/>
            <person name="Thoen E."/>
            <person name="Andreopoulos B."/>
            <person name="Lu D."/>
            <person name="Skrede I."/>
            <person name="Drula E."/>
            <person name="Henrissat B."/>
            <person name="Morin E."/>
            <person name="Kohler A."/>
            <person name="Barry K."/>
            <person name="LaButti K."/>
            <person name="Morin E."/>
            <person name="Salamov A."/>
            <person name="Lipzen A."/>
            <person name="Mereny Z."/>
            <person name="Hegedus B."/>
            <person name="Baldrian P."/>
            <person name="Stursova M."/>
            <person name="Weitz H."/>
            <person name="Taylor A."/>
            <person name="Grigoriev I.V."/>
            <person name="Nagy L.G."/>
            <person name="Martin F."/>
            <person name="Kauserud H."/>
        </authorList>
    </citation>
    <scope>NUCLEOTIDE SEQUENCE</scope>
    <source>
        <strain evidence="2">CBHHK173m</strain>
    </source>
</reference>
<proteinExistence type="predicted"/>
<feature type="compositionally biased region" description="Low complexity" evidence="1">
    <location>
        <begin position="389"/>
        <end position="399"/>
    </location>
</feature>
<name>A0AAD6TSM9_9AGAR</name>
<feature type="region of interest" description="Disordered" evidence="1">
    <location>
        <begin position="1165"/>
        <end position="1271"/>
    </location>
</feature>
<evidence type="ECO:0000256" key="1">
    <source>
        <dbReference type="SAM" id="MobiDB-lite"/>
    </source>
</evidence>
<feature type="region of interest" description="Disordered" evidence="1">
    <location>
        <begin position="891"/>
        <end position="923"/>
    </location>
</feature>
<feature type="region of interest" description="Disordered" evidence="1">
    <location>
        <begin position="1463"/>
        <end position="1653"/>
    </location>
</feature>
<feature type="compositionally biased region" description="Acidic residues" evidence="1">
    <location>
        <begin position="86"/>
        <end position="103"/>
    </location>
</feature>
<evidence type="ECO:0000313" key="2">
    <source>
        <dbReference type="EMBL" id="KAJ7076826.1"/>
    </source>
</evidence>
<protein>
    <submittedName>
        <fullName evidence="2">Uncharacterized protein</fullName>
    </submittedName>
</protein>
<feature type="compositionally biased region" description="Polar residues" evidence="1">
    <location>
        <begin position="640"/>
        <end position="649"/>
    </location>
</feature>
<dbReference type="Proteomes" id="UP001222325">
    <property type="component" value="Unassembled WGS sequence"/>
</dbReference>
<feature type="compositionally biased region" description="Gly residues" evidence="1">
    <location>
        <begin position="127"/>
        <end position="137"/>
    </location>
</feature>
<comment type="caution">
    <text evidence="2">The sequence shown here is derived from an EMBL/GenBank/DDBJ whole genome shotgun (WGS) entry which is preliminary data.</text>
</comment>
<feature type="compositionally biased region" description="Basic and acidic residues" evidence="1">
    <location>
        <begin position="361"/>
        <end position="385"/>
    </location>
</feature>
<feature type="compositionally biased region" description="Acidic residues" evidence="1">
    <location>
        <begin position="996"/>
        <end position="1019"/>
    </location>
</feature>
<feature type="compositionally biased region" description="Pro residues" evidence="1">
    <location>
        <begin position="1288"/>
        <end position="1298"/>
    </location>
</feature>
<feature type="compositionally biased region" description="Polar residues" evidence="1">
    <location>
        <begin position="1055"/>
        <end position="1065"/>
    </location>
</feature>
<organism evidence="2 3">
    <name type="scientific">Mycena belliarum</name>
    <dbReference type="NCBI Taxonomy" id="1033014"/>
    <lineage>
        <taxon>Eukaryota</taxon>
        <taxon>Fungi</taxon>
        <taxon>Dikarya</taxon>
        <taxon>Basidiomycota</taxon>
        <taxon>Agaricomycotina</taxon>
        <taxon>Agaricomycetes</taxon>
        <taxon>Agaricomycetidae</taxon>
        <taxon>Agaricales</taxon>
        <taxon>Marasmiineae</taxon>
        <taxon>Mycenaceae</taxon>
        <taxon>Mycena</taxon>
    </lineage>
</organism>
<accession>A0AAD6TSM9</accession>
<feature type="compositionally biased region" description="Basic and acidic residues" evidence="1">
    <location>
        <begin position="979"/>
        <end position="994"/>
    </location>
</feature>
<feature type="region of interest" description="Disordered" evidence="1">
    <location>
        <begin position="936"/>
        <end position="1086"/>
    </location>
</feature>
<feature type="compositionally biased region" description="Basic and acidic residues" evidence="1">
    <location>
        <begin position="188"/>
        <end position="203"/>
    </location>
</feature>
<feature type="region of interest" description="Disordered" evidence="1">
    <location>
        <begin position="1338"/>
        <end position="1367"/>
    </location>
</feature>
<sequence>MSPPPFHRVSPNVPVARTLFQKPAAIPKAPIVNPYAKFTQPQFDAWIGDITGALRDALGYRAEAQPKPKPRTQWYVPATRSSEAPDATDDDADDASAELDDSFAEVKVRSGMTQNRKGKGRDPREGPGLGNGKGGRGAPIEIDLDSEEEEEKDSEADEQEWDEDEEGIQTSDEEEEEENALRNGESSAHADARYQRYADRREDESEEEEENVWDPDIVDDGDRDVSGSPQADEYPLEEHSDEGDTNPVSHQPAPMFNHIPECDYNDEGEDETGSESEDEDVVASSPPRRAAHPQLHPSQSRYVLEDMFEQEDDELDDGRSSPPRRERGEPETIEVGSDDEENGPNEEEYRREDEGLAPEVVRNDYDLPSEPRYHAATKEQNRLGDDDILPASSPILSSPVEPDHSFLTDAREVFDAQLDVLEDDAEMHGGHAKLFDWDHPPAFTRDEPVSDSGLLAAPVEVNDIFGSDDAQLETFGTSDVLPTFESHSQAAIEDESLQFDEDGQGDVAEPYFITEIGGDERGLDSLGLLDAQTVSRSVPADSLEYIAEQSPTNHEPDAQNTSLDFVTVDGDLEGTDMTERENLAMGDEHSIQEVDAGEYTTHDIQDGQDLLSARDVSVDTLQKLETNLESDPDREMEIEPQSSDPQVTVVQNSDGTSLLTDIPMPVFADPTVDDPSAPQPPITPPRVHMVLSLPGSPFVPSIATTQSGQPAHVLLSDPMAMLKTMHNGETSGLFTPGSEVASASATPDPPTQPDHESSVVSSDPVNAEDLSVDSHNILGMPSQITRVNGESNEGAKMSLHPATGEQGVDDPSSNCRIETEQVNTVPAVQEWPGIAFEAEQEELQLPEGLSVAVASSAAKTADGGSTLARDEGSTAASDVALDIQILTSPIPQNELGSLSPPTSPTSYSTKTVAADTTEPFPNSLSLSIERIRSMGQEVSDIPGPSSSIADRDLDGTDNVDLATDAGDIDEMVLQYPSESDAKDATTGDTARAESVDIIDDVSEGSETDADGDDDPDYEDASSLASSVAEEIEVAQAPEGKQSVDQESAVGPTVEAASNESGPSENTAEDKYQIIAEPPVPGLDADRVVPDSVQDVGLAEVDASPTEPAEVYKALQNDSPEVLQAEDTGPSSVDVVISVANGHHAHGFIDGSVDSKVKSVVAMEIDAPIEAQSPPLKRKREHSLAKEISSSSDNLGKVSESRLSRLHNPTSNGKGKGKAKEEYTDNDDASSNSGASSAARLLDPGSRGTSRASSVASVRSTQSSAVVESSPSAISKANGIIKVARSLPRLPPPPLPHPPTLMHAHSHNRALPHPLSRQPTQQRLLQRTPSRTNVNVHINEEAPSPSTSSMQMLAPPRRVPPAAGSPVTRSNCRYHRITLPENEESADRVSFLVPGCSLGDTELMKEEDIKDMGVATQAEADRMIQDIDSLHLNLNLMGVVRQLVGVDLLREQEIYYLPRPGEEQLRKPRRREASKLRISSGGSFASEGAMSPGMRSPASISSRPPTSAAGSSSTASEQARRRRKDDRGSPAASWAYSQGESTDEEEPSTKRIRGADGDIRAAEEEGIAAAASGSPRVRTRRSRRMDKEAAEYKPGGPEESGESSSDEENKGGRKKRKGKGRKRARQSEAGPTQDGTEDRKAKKLKTLESIDHTT</sequence>